<sequence>MCLQKEQLGDLSGDDIHVGRLYEVLETDAEHGMIRIIDESGDDYLYPEACFEPVAVSDAAARRLNQVLPHNR</sequence>
<reference evidence="1" key="1">
    <citation type="submission" date="2017-05" db="EMBL/GenBank/DDBJ databases">
        <authorList>
            <person name="Imhoff J.F."/>
            <person name="Rahn T."/>
            <person name="Kuenzel S."/>
            <person name="Neulinger S.C."/>
        </authorList>
    </citation>
    <scope>NUCLEOTIDE SEQUENCE</scope>
    <source>
        <strain evidence="1">DSM 4395</strain>
    </source>
</reference>
<accession>A0AAJ0XG55</accession>
<organism evidence="1 2">
    <name type="scientific">Halochromatium salexigens</name>
    <name type="common">Chromatium salexigens</name>
    <dbReference type="NCBI Taxonomy" id="49447"/>
    <lineage>
        <taxon>Bacteria</taxon>
        <taxon>Pseudomonadati</taxon>
        <taxon>Pseudomonadota</taxon>
        <taxon>Gammaproteobacteria</taxon>
        <taxon>Chromatiales</taxon>
        <taxon>Chromatiaceae</taxon>
        <taxon>Halochromatium</taxon>
    </lineage>
</organism>
<evidence type="ECO:0000313" key="1">
    <source>
        <dbReference type="EMBL" id="MBK5931138.1"/>
    </source>
</evidence>
<proteinExistence type="predicted"/>
<comment type="caution">
    <text evidence="1">The sequence shown here is derived from an EMBL/GenBank/DDBJ whole genome shotgun (WGS) entry which is preliminary data.</text>
</comment>
<reference evidence="1" key="2">
    <citation type="journal article" date="2020" name="Microorganisms">
        <title>Osmotic Adaptation and Compatible Solute Biosynthesis of Phototrophic Bacteria as Revealed from Genome Analyses.</title>
        <authorList>
            <person name="Imhoff J.F."/>
            <person name="Rahn T."/>
            <person name="Kunzel S."/>
            <person name="Keller A."/>
            <person name="Neulinger S.C."/>
        </authorList>
    </citation>
    <scope>NUCLEOTIDE SEQUENCE</scope>
    <source>
        <strain evidence="1">DSM 4395</strain>
    </source>
</reference>
<protein>
    <submittedName>
        <fullName evidence="1">Uncharacterized protein</fullName>
    </submittedName>
</protein>
<dbReference type="Proteomes" id="UP001296967">
    <property type="component" value="Unassembled WGS sequence"/>
</dbReference>
<evidence type="ECO:0000313" key="2">
    <source>
        <dbReference type="Proteomes" id="UP001296967"/>
    </source>
</evidence>
<dbReference type="AlphaFoldDB" id="A0AAJ0XG55"/>
<name>A0AAJ0XG55_HALSE</name>
<keyword evidence="2" id="KW-1185">Reference proteome</keyword>
<gene>
    <name evidence="1" type="ORF">CCR82_11535</name>
</gene>
<dbReference type="EMBL" id="NHSF01000059">
    <property type="protein sequence ID" value="MBK5931138.1"/>
    <property type="molecule type" value="Genomic_DNA"/>
</dbReference>